<keyword evidence="3" id="KW-1185">Reference proteome</keyword>
<name>A0A9W4WE76_9PEZI</name>
<reference evidence="2" key="1">
    <citation type="submission" date="2022-08" db="EMBL/GenBank/DDBJ databases">
        <authorList>
            <person name="Giroux E."/>
            <person name="Giroux E."/>
        </authorList>
    </citation>
    <scope>NUCLEOTIDE SEQUENCE</scope>
    <source>
        <strain evidence="2">H1091258</strain>
    </source>
</reference>
<organism evidence="2 3">
    <name type="scientific">Colletotrichum noveboracense</name>
    <dbReference type="NCBI Taxonomy" id="2664923"/>
    <lineage>
        <taxon>Eukaryota</taxon>
        <taxon>Fungi</taxon>
        <taxon>Dikarya</taxon>
        <taxon>Ascomycota</taxon>
        <taxon>Pezizomycotina</taxon>
        <taxon>Sordariomycetes</taxon>
        <taxon>Hypocreomycetidae</taxon>
        <taxon>Glomerellales</taxon>
        <taxon>Glomerellaceae</taxon>
        <taxon>Colletotrichum</taxon>
        <taxon>Colletotrichum gloeosporioides species complex</taxon>
    </lineage>
</organism>
<dbReference type="EMBL" id="CAMGZC010000630">
    <property type="protein sequence ID" value="CAI0648974.1"/>
    <property type="molecule type" value="Genomic_DNA"/>
</dbReference>
<protein>
    <recommendedName>
        <fullName evidence="1">DUF6546 domain-containing protein</fullName>
    </recommendedName>
</protein>
<comment type="caution">
    <text evidence="2">The sequence shown here is derived from an EMBL/GenBank/DDBJ whole genome shotgun (WGS) entry which is preliminary data.</text>
</comment>
<gene>
    <name evidence="2" type="ORF">CGXH109_LOCUS81211</name>
</gene>
<dbReference type="Pfam" id="PF20183">
    <property type="entry name" value="DUF6546"/>
    <property type="match status" value="1"/>
</dbReference>
<dbReference type="AlphaFoldDB" id="A0A9W4WE76"/>
<sequence>MTPTWSPSNRASWHRLPAEIRLAILKCLLQDGCSVANFATVSREWQEVIERNNFARITVTLSRLAEFNSMTFRNRALVCYIWLCIELEEYECTNCGAEKNFHIMSKADHVRIARAFTGLFSALSAWQPNGNLMLDISIHSPSDSDHWFKYLTFVPDTSPEHYDWNRRLTKPIRAKFDDKKHGRIAGHRVSPQKPVLIEDMFGAIAWAWIPRAYQLKSQEAEESGSHSFETKYPQQWQWLKEIKGVKEAEYQGNLWLEASRNNDSPETYKQNKTWFKRHMKKMATEADKQRQIWWERLRPVPAVTGVILRQQNRRQLTEILGNILFRLSGVQELHYEPWRRSWHFDQEEADKKIFDPFQMPTPKMCKAIAHVSLQLEHLSASFMADASHFFSGCEPSWKWSNLTSLALTSQLLAPDATTTQIGAMLRTAAKVALRMPKLRVMEIWNGREGLAALFQYKSMGHGQRPVITWRATWDDALQPSVIQAWKAVGIEHQGEHHWNDCVVVKDLLNVGD</sequence>
<dbReference type="CDD" id="cd09917">
    <property type="entry name" value="F-box_SF"/>
    <property type="match status" value="1"/>
</dbReference>
<feature type="domain" description="DUF6546" evidence="1">
    <location>
        <begin position="352"/>
        <end position="497"/>
    </location>
</feature>
<dbReference type="SUPFAM" id="SSF81383">
    <property type="entry name" value="F-box domain"/>
    <property type="match status" value="1"/>
</dbReference>
<dbReference type="InterPro" id="IPR046676">
    <property type="entry name" value="DUF6546"/>
</dbReference>
<evidence type="ECO:0000313" key="3">
    <source>
        <dbReference type="Proteomes" id="UP001152533"/>
    </source>
</evidence>
<proteinExistence type="predicted"/>
<evidence type="ECO:0000259" key="1">
    <source>
        <dbReference type="Pfam" id="PF20183"/>
    </source>
</evidence>
<accession>A0A9W4WE76</accession>
<evidence type="ECO:0000313" key="2">
    <source>
        <dbReference type="EMBL" id="CAI0648974.1"/>
    </source>
</evidence>
<dbReference type="Proteomes" id="UP001152533">
    <property type="component" value="Unassembled WGS sequence"/>
</dbReference>
<feature type="non-terminal residue" evidence="2">
    <location>
        <position position="1"/>
    </location>
</feature>
<dbReference type="InterPro" id="IPR036047">
    <property type="entry name" value="F-box-like_dom_sf"/>
</dbReference>